<dbReference type="EMBL" id="CP065937">
    <property type="protein sequence ID" value="QQA60566.1"/>
    <property type="molecule type" value="Genomic_DNA"/>
</dbReference>
<comment type="subcellular location">
    <subcellularLocation>
        <location evidence="1">Cell membrane</location>
        <topology evidence="1">Multi-pass membrane protein</topology>
    </subcellularLocation>
</comment>
<feature type="transmembrane region" description="Helical" evidence="7">
    <location>
        <begin position="94"/>
        <end position="122"/>
    </location>
</feature>
<evidence type="ECO:0000256" key="7">
    <source>
        <dbReference type="SAM" id="Phobius"/>
    </source>
</evidence>
<dbReference type="GO" id="GO:0005886">
    <property type="term" value="C:plasma membrane"/>
    <property type="evidence" value="ECO:0007669"/>
    <property type="project" value="UniProtKB-SubCell"/>
</dbReference>
<dbReference type="EMBL" id="BPNN01000064">
    <property type="protein sequence ID" value="GJA64874.1"/>
    <property type="molecule type" value="Genomic_DNA"/>
</dbReference>
<evidence type="ECO:0000256" key="2">
    <source>
        <dbReference type="ARBA" id="ARBA00006679"/>
    </source>
</evidence>
<dbReference type="AlphaFoldDB" id="A0A7T3X1X5"/>
<proteinExistence type="inferred from homology"/>
<name>A0A7T3X1X5_AERCA</name>
<keyword evidence="4 7" id="KW-0812">Transmembrane</keyword>
<evidence type="ECO:0000256" key="4">
    <source>
        <dbReference type="ARBA" id="ARBA00022692"/>
    </source>
</evidence>
<sequence length="161" mass="17944">MNAVLRHWNNFTLRLAQAPYWPLALLARFSLAALFWRSGQTKISGFAVDPLDGTWQWGWPQLSDSTIYLFAEEYRLPLLAPEPAALLAALMEHLLALMLLLGIGSRIAAIGLLVMTAIIQLFVYPDAYPTHGLWAVALLALIVRGPGLVSVDHWLAHRFKS</sequence>
<reference evidence="8" key="2">
    <citation type="submission" date="2021-07" db="EMBL/GenBank/DDBJ databases">
        <title>Draft genome sequence of carbapenem-resistant Aeromonas spp. in Japan.</title>
        <authorList>
            <person name="Maehana S."/>
            <person name="Suzuki M."/>
            <person name="Kitasato H."/>
        </authorList>
    </citation>
    <scope>NUCLEOTIDE SEQUENCE</scope>
    <source>
        <strain evidence="8">KAM351</strain>
    </source>
</reference>
<keyword evidence="6 7" id="KW-0472">Membrane</keyword>
<evidence type="ECO:0000313" key="8">
    <source>
        <dbReference type="EMBL" id="GJA64874.1"/>
    </source>
</evidence>
<accession>A0A7T3X1X5</accession>
<dbReference type="RefSeq" id="WP_077097935.1">
    <property type="nucleotide sequence ID" value="NZ_AP024136.1"/>
</dbReference>
<dbReference type="InterPro" id="IPR032808">
    <property type="entry name" value="DoxX"/>
</dbReference>
<keyword evidence="5 7" id="KW-1133">Transmembrane helix</keyword>
<dbReference type="Proteomes" id="UP000886934">
    <property type="component" value="Unassembled WGS sequence"/>
</dbReference>
<dbReference type="InterPro" id="IPR051907">
    <property type="entry name" value="DoxX-like_oxidoreductase"/>
</dbReference>
<dbReference type="Pfam" id="PF07681">
    <property type="entry name" value="DoxX"/>
    <property type="match status" value="1"/>
</dbReference>
<evidence type="ECO:0000256" key="3">
    <source>
        <dbReference type="ARBA" id="ARBA00022475"/>
    </source>
</evidence>
<dbReference type="PANTHER" id="PTHR33452">
    <property type="entry name" value="OXIDOREDUCTASE CATD-RELATED"/>
    <property type="match status" value="1"/>
</dbReference>
<evidence type="ECO:0000256" key="6">
    <source>
        <dbReference type="ARBA" id="ARBA00023136"/>
    </source>
</evidence>
<comment type="similarity">
    <text evidence="2">Belongs to the DoxX family.</text>
</comment>
<evidence type="ECO:0000256" key="5">
    <source>
        <dbReference type="ARBA" id="ARBA00022989"/>
    </source>
</evidence>
<reference evidence="9" key="1">
    <citation type="submission" date="2020-12" db="EMBL/GenBank/DDBJ databases">
        <title>GES Beta-lactamases isolated from hospital effluents in Brazil.</title>
        <authorList>
            <person name="Conte D."/>
            <person name="Mesa D."/>
            <person name="Palmeiro J.K."/>
            <person name="Dalla-Costa L.M."/>
        </authorList>
    </citation>
    <scope>NUCLEOTIDE SEQUENCE [LARGE SCALE GENOMIC DNA]</scope>
    <source>
        <strain evidence="9">Aero21</strain>
    </source>
</reference>
<dbReference type="PANTHER" id="PTHR33452:SF1">
    <property type="entry name" value="INNER MEMBRANE PROTEIN YPHA-RELATED"/>
    <property type="match status" value="1"/>
</dbReference>
<evidence type="ECO:0000313" key="9">
    <source>
        <dbReference type="EMBL" id="QQA60566.1"/>
    </source>
</evidence>
<organism evidence="9">
    <name type="scientific">Aeromonas caviae</name>
    <name type="common">Aeromonas punctata</name>
    <dbReference type="NCBI Taxonomy" id="648"/>
    <lineage>
        <taxon>Bacteria</taxon>
        <taxon>Pseudomonadati</taxon>
        <taxon>Pseudomonadota</taxon>
        <taxon>Gammaproteobacteria</taxon>
        <taxon>Aeromonadales</taxon>
        <taxon>Aeromonadaceae</taxon>
        <taxon>Aeromonas</taxon>
    </lineage>
</organism>
<protein>
    <submittedName>
        <fullName evidence="9">DoxX family membrane protein</fullName>
    </submittedName>
</protein>
<evidence type="ECO:0000256" key="1">
    <source>
        <dbReference type="ARBA" id="ARBA00004651"/>
    </source>
</evidence>
<gene>
    <name evidence="9" type="ORF">JC965_21290</name>
    <name evidence="8" type="ORF">KAM351_34850</name>
</gene>
<keyword evidence="3" id="KW-1003">Cell membrane</keyword>
<feature type="transmembrane region" description="Helical" evidence="7">
    <location>
        <begin position="134"/>
        <end position="155"/>
    </location>
</feature>